<evidence type="ECO:0000313" key="2">
    <source>
        <dbReference type="Proteomes" id="UP001062846"/>
    </source>
</evidence>
<evidence type="ECO:0000313" key="1">
    <source>
        <dbReference type="EMBL" id="KAI8555309.1"/>
    </source>
</evidence>
<reference evidence="1" key="1">
    <citation type="submission" date="2022-02" db="EMBL/GenBank/DDBJ databases">
        <title>Plant Genome Project.</title>
        <authorList>
            <person name="Zhang R.-G."/>
        </authorList>
    </citation>
    <scope>NUCLEOTIDE SEQUENCE</scope>
    <source>
        <strain evidence="1">AT1</strain>
    </source>
</reference>
<sequence length="291" mass="30837">MAEHGDSGDRGEVVNHPRDEGASMEPKIGDQTVAMEVTGTDAETTSGGDGVQDCEQEAVGGEEHRTVEPEPRAMDEAGAVGPRVDPGGPSSTVEGSYVIGGSDVVTGNRDASGGETGLNGSPPRDSDKRKGAAVEEEQTIETLAAYREEDVAFSPAASTATSSSHVPVTKYDIAEHLPDQMLAKVLEGNPTIGEYVVKAKEDRARAIEASEVAERAERERAGPEGLVDDIEAEEGQGPRVRAVDEAGAMIRPEFSEETYVPPRPHLFVPSGFPGFKPQQTDYDVELVLRDP</sequence>
<dbReference type="Proteomes" id="UP001062846">
    <property type="component" value="Chromosome 5"/>
</dbReference>
<gene>
    <name evidence="1" type="ORF">RHMOL_Rhmol05G0164800</name>
</gene>
<keyword evidence="2" id="KW-1185">Reference proteome</keyword>
<protein>
    <submittedName>
        <fullName evidence="1">Uncharacterized protein</fullName>
    </submittedName>
</protein>
<organism evidence="1 2">
    <name type="scientific">Rhododendron molle</name>
    <name type="common">Chinese azalea</name>
    <name type="synonym">Azalea mollis</name>
    <dbReference type="NCBI Taxonomy" id="49168"/>
    <lineage>
        <taxon>Eukaryota</taxon>
        <taxon>Viridiplantae</taxon>
        <taxon>Streptophyta</taxon>
        <taxon>Embryophyta</taxon>
        <taxon>Tracheophyta</taxon>
        <taxon>Spermatophyta</taxon>
        <taxon>Magnoliopsida</taxon>
        <taxon>eudicotyledons</taxon>
        <taxon>Gunneridae</taxon>
        <taxon>Pentapetalae</taxon>
        <taxon>asterids</taxon>
        <taxon>Ericales</taxon>
        <taxon>Ericaceae</taxon>
        <taxon>Ericoideae</taxon>
        <taxon>Rhodoreae</taxon>
        <taxon>Rhododendron</taxon>
    </lineage>
</organism>
<accession>A0ACC0NR73</accession>
<proteinExistence type="predicted"/>
<comment type="caution">
    <text evidence="1">The sequence shown here is derived from an EMBL/GenBank/DDBJ whole genome shotgun (WGS) entry which is preliminary data.</text>
</comment>
<name>A0ACC0NR73_RHOML</name>
<dbReference type="EMBL" id="CM046392">
    <property type="protein sequence ID" value="KAI8555309.1"/>
    <property type="molecule type" value="Genomic_DNA"/>
</dbReference>